<name>A0A7J7FNM9_DICBM</name>
<gene>
    <name evidence="2" type="ORF">HPG69_002360</name>
</gene>
<dbReference type="AlphaFoldDB" id="A0A7J7FNM9"/>
<accession>A0A7J7FNM9</accession>
<feature type="region of interest" description="Disordered" evidence="1">
    <location>
        <begin position="47"/>
        <end position="157"/>
    </location>
</feature>
<evidence type="ECO:0000256" key="1">
    <source>
        <dbReference type="SAM" id="MobiDB-lite"/>
    </source>
</evidence>
<protein>
    <submittedName>
        <fullName evidence="2">Uncharacterized protein</fullName>
    </submittedName>
</protein>
<organism evidence="2 3">
    <name type="scientific">Diceros bicornis minor</name>
    <name type="common">South-central black rhinoceros</name>
    <dbReference type="NCBI Taxonomy" id="77932"/>
    <lineage>
        <taxon>Eukaryota</taxon>
        <taxon>Metazoa</taxon>
        <taxon>Chordata</taxon>
        <taxon>Craniata</taxon>
        <taxon>Vertebrata</taxon>
        <taxon>Euteleostomi</taxon>
        <taxon>Mammalia</taxon>
        <taxon>Eutheria</taxon>
        <taxon>Laurasiatheria</taxon>
        <taxon>Perissodactyla</taxon>
        <taxon>Rhinocerotidae</taxon>
        <taxon>Diceros</taxon>
    </lineage>
</organism>
<keyword evidence="3" id="KW-1185">Reference proteome</keyword>
<evidence type="ECO:0000313" key="3">
    <source>
        <dbReference type="Proteomes" id="UP000551758"/>
    </source>
</evidence>
<comment type="caution">
    <text evidence="2">The sequence shown here is derived from an EMBL/GenBank/DDBJ whole genome shotgun (WGS) entry which is preliminary data.</text>
</comment>
<reference evidence="2 3" key="1">
    <citation type="journal article" date="2020" name="Mol. Biol. Evol.">
        <title>Interspecific Gene Flow and the Evolution of Specialization in Black and White Rhinoceros.</title>
        <authorList>
            <person name="Moodley Y."/>
            <person name="Westbury M.V."/>
            <person name="Russo I.M."/>
            <person name="Gopalakrishnan S."/>
            <person name="Rakotoarivelo A."/>
            <person name="Olsen R.A."/>
            <person name="Prost S."/>
            <person name="Tunstall T."/>
            <person name="Ryder O.A."/>
            <person name="Dalen L."/>
            <person name="Bruford M.W."/>
        </authorList>
    </citation>
    <scope>NUCLEOTIDE SEQUENCE [LARGE SCALE GENOMIC DNA]</scope>
    <source>
        <strain evidence="2">SBR-YM</strain>
        <tissue evidence="2">Skin</tissue>
    </source>
</reference>
<evidence type="ECO:0000313" key="2">
    <source>
        <dbReference type="EMBL" id="KAF5929639.1"/>
    </source>
</evidence>
<dbReference type="Proteomes" id="UP000551758">
    <property type="component" value="Unassembled WGS sequence"/>
</dbReference>
<dbReference type="EMBL" id="JACDTQ010000017">
    <property type="protein sequence ID" value="KAF5929639.1"/>
    <property type="molecule type" value="Genomic_DNA"/>
</dbReference>
<sequence length="157" mass="16315">MLSQAVLAPRSPARSGHCVPAPARWHQAQALTPASSPCLCSRLALGAQPPRRRSLSAAAALRKRAGAGAGRGHQARPGTGAQPQGRAPRPGDPRSPARSPALEHADLSIPHLSPGKFLGAGPHPPLKTSRSLRAERKPDRDGDCEATILSPVCARNP</sequence>
<proteinExistence type="predicted"/>
<feature type="compositionally biased region" description="Basic and acidic residues" evidence="1">
    <location>
        <begin position="132"/>
        <end position="143"/>
    </location>
</feature>